<protein>
    <submittedName>
        <fullName evidence="6">DgyrCDS14251</fullName>
    </submittedName>
</protein>
<keyword evidence="3" id="KW-0677">Repeat</keyword>
<name>A0A7I8WD96_9ANNE</name>
<keyword evidence="4" id="KW-0106">Calcium</keyword>
<dbReference type="Pfam" id="PF13499">
    <property type="entry name" value="EF-hand_7"/>
    <property type="match status" value="1"/>
</dbReference>
<dbReference type="Proteomes" id="UP000549394">
    <property type="component" value="Unassembled WGS sequence"/>
</dbReference>
<evidence type="ECO:0000256" key="1">
    <source>
        <dbReference type="ARBA" id="ARBA00006049"/>
    </source>
</evidence>
<dbReference type="PRINTS" id="PR00450">
    <property type="entry name" value="RECOVERIN"/>
</dbReference>
<dbReference type="InterPro" id="IPR018247">
    <property type="entry name" value="EF_Hand_1_Ca_BS"/>
</dbReference>
<feature type="domain" description="EF-hand" evidence="5">
    <location>
        <begin position="96"/>
        <end position="131"/>
    </location>
</feature>
<dbReference type="GO" id="GO:0005509">
    <property type="term" value="F:calcium ion binding"/>
    <property type="evidence" value="ECO:0007669"/>
    <property type="project" value="InterPro"/>
</dbReference>
<evidence type="ECO:0000313" key="7">
    <source>
        <dbReference type="Proteomes" id="UP000549394"/>
    </source>
</evidence>
<dbReference type="PANTHER" id="PTHR23055">
    <property type="entry name" value="CALCIUM BINDING PROTEINS"/>
    <property type="match status" value="1"/>
</dbReference>
<proteinExistence type="inferred from homology"/>
<dbReference type="CDD" id="cd00051">
    <property type="entry name" value="EFh"/>
    <property type="match status" value="2"/>
</dbReference>
<dbReference type="EMBL" id="CAJFCJ010000032">
    <property type="protein sequence ID" value="CAD5126082.1"/>
    <property type="molecule type" value="Genomic_DNA"/>
</dbReference>
<sequence>MGRGSSKLSGEQIKELTEITYFDKKEVQQWHKDFLKDCPNGSLRRDQFEAIYQQFFPHGDPSKFALAVFNVFDQNKDGVIEFKEFLHALSVTSRGTLDEKLDWAFSLYDLDDDGYIDRLEMISVVEAIHAMVGSFLQMPDDDDSPEKRVDKIFDQMDMNRDGKLTKDEFRQGSKCDSWIVNALSTQLSPYQPPPTAGQVLAPKLQAEVARQTKKSKNRK</sequence>
<dbReference type="SUPFAM" id="SSF47473">
    <property type="entry name" value="EF-hand"/>
    <property type="match status" value="1"/>
</dbReference>
<dbReference type="AlphaFoldDB" id="A0A7I8WD96"/>
<reference evidence="6 7" key="1">
    <citation type="submission" date="2020-08" db="EMBL/GenBank/DDBJ databases">
        <authorList>
            <person name="Hejnol A."/>
        </authorList>
    </citation>
    <scope>NUCLEOTIDE SEQUENCE [LARGE SCALE GENOMIC DNA]</scope>
</reference>
<dbReference type="PANTHER" id="PTHR23055:SF172">
    <property type="entry name" value="EF-HAND DOMAIN-CONTAINING PROTEIN"/>
    <property type="match status" value="1"/>
</dbReference>
<evidence type="ECO:0000256" key="4">
    <source>
        <dbReference type="ARBA" id="ARBA00022837"/>
    </source>
</evidence>
<dbReference type="Gene3D" id="1.10.238.10">
    <property type="entry name" value="EF-hand"/>
    <property type="match status" value="1"/>
</dbReference>
<dbReference type="FunFam" id="1.10.238.10:FF:000009">
    <property type="entry name" value="Visinin-like protein 1"/>
    <property type="match status" value="1"/>
</dbReference>
<evidence type="ECO:0000259" key="5">
    <source>
        <dbReference type="PROSITE" id="PS50222"/>
    </source>
</evidence>
<dbReference type="PROSITE" id="PS50222">
    <property type="entry name" value="EF_HAND_2"/>
    <property type="match status" value="3"/>
</dbReference>
<dbReference type="SMART" id="SM00054">
    <property type="entry name" value="EFh"/>
    <property type="match status" value="3"/>
</dbReference>
<dbReference type="InterPro" id="IPR028846">
    <property type="entry name" value="Recoverin"/>
</dbReference>
<dbReference type="InterPro" id="IPR011992">
    <property type="entry name" value="EF-hand-dom_pair"/>
</dbReference>
<feature type="domain" description="EF-hand" evidence="5">
    <location>
        <begin position="60"/>
        <end position="95"/>
    </location>
</feature>
<accession>A0A7I8WD96</accession>
<evidence type="ECO:0000256" key="2">
    <source>
        <dbReference type="ARBA" id="ARBA00022723"/>
    </source>
</evidence>
<evidence type="ECO:0000256" key="3">
    <source>
        <dbReference type="ARBA" id="ARBA00022737"/>
    </source>
</evidence>
<evidence type="ECO:0000313" key="6">
    <source>
        <dbReference type="EMBL" id="CAD5126082.1"/>
    </source>
</evidence>
<dbReference type="Pfam" id="PF00036">
    <property type="entry name" value="EF-hand_1"/>
    <property type="match status" value="1"/>
</dbReference>
<dbReference type="OrthoDB" id="191686at2759"/>
<comment type="similarity">
    <text evidence="1">Belongs to the recoverin family.</text>
</comment>
<comment type="caution">
    <text evidence="6">The sequence shown here is derived from an EMBL/GenBank/DDBJ whole genome shotgun (WGS) entry which is preliminary data.</text>
</comment>
<dbReference type="PROSITE" id="PS00018">
    <property type="entry name" value="EF_HAND_1"/>
    <property type="match status" value="3"/>
</dbReference>
<feature type="domain" description="EF-hand" evidence="5">
    <location>
        <begin position="144"/>
        <end position="179"/>
    </location>
</feature>
<dbReference type="InterPro" id="IPR002048">
    <property type="entry name" value="EF_hand_dom"/>
</dbReference>
<keyword evidence="2" id="KW-0479">Metal-binding</keyword>
<keyword evidence="7" id="KW-1185">Reference proteome</keyword>
<organism evidence="6 7">
    <name type="scientific">Dimorphilus gyrociliatus</name>
    <dbReference type="NCBI Taxonomy" id="2664684"/>
    <lineage>
        <taxon>Eukaryota</taxon>
        <taxon>Metazoa</taxon>
        <taxon>Spiralia</taxon>
        <taxon>Lophotrochozoa</taxon>
        <taxon>Annelida</taxon>
        <taxon>Polychaeta</taxon>
        <taxon>Polychaeta incertae sedis</taxon>
        <taxon>Dinophilidae</taxon>
        <taxon>Dimorphilus</taxon>
    </lineage>
</organism>
<gene>
    <name evidence="6" type="ORF">DGYR_LOCUS13367</name>
</gene>